<sequence length="72" mass="7881">MAALDKQPPPHLGHYFSWLTGAGRLTDVAWRWGRRISSPLLSSVVCQAAGGVTTHGQLPCHACALRQMPFRL</sequence>
<reference evidence="1" key="1">
    <citation type="journal article" date="2020" name="Phytopathology">
        <title>Genome sequence of the chestnut blight fungus Cryphonectria parasitica EP155: A fundamental resource for an archetypical invasive plant pathogen.</title>
        <authorList>
            <person name="Crouch J.A."/>
            <person name="Dawe A."/>
            <person name="Aerts A."/>
            <person name="Barry K."/>
            <person name="Churchill A.C.L."/>
            <person name="Grimwood J."/>
            <person name="Hillman B."/>
            <person name="Milgroom M.G."/>
            <person name="Pangilinan J."/>
            <person name="Smith M."/>
            <person name="Salamov A."/>
            <person name="Schmutz J."/>
            <person name="Yadav J."/>
            <person name="Grigoriev I.V."/>
            <person name="Nuss D."/>
        </authorList>
    </citation>
    <scope>NUCLEOTIDE SEQUENCE</scope>
    <source>
        <strain evidence="1">EP155</strain>
    </source>
</reference>
<evidence type="ECO:0000313" key="2">
    <source>
        <dbReference type="Proteomes" id="UP000803844"/>
    </source>
</evidence>
<name>A0A9P4YCX5_CRYP1</name>
<organism evidence="1 2">
    <name type="scientific">Cryphonectria parasitica (strain ATCC 38755 / EP155)</name>
    <dbReference type="NCBI Taxonomy" id="660469"/>
    <lineage>
        <taxon>Eukaryota</taxon>
        <taxon>Fungi</taxon>
        <taxon>Dikarya</taxon>
        <taxon>Ascomycota</taxon>
        <taxon>Pezizomycotina</taxon>
        <taxon>Sordariomycetes</taxon>
        <taxon>Sordariomycetidae</taxon>
        <taxon>Diaporthales</taxon>
        <taxon>Cryphonectriaceae</taxon>
        <taxon>Cryphonectria-Endothia species complex</taxon>
        <taxon>Cryphonectria</taxon>
    </lineage>
</organism>
<evidence type="ECO:0000313" key="1">
    <source>
        <dbReference type="EMBL" id="KAF3771219.1"/>
    </source>
</evidence>
<accession>A0A9P4YCX5</accession>
<keyword evidence="2" id="KW-1185">Reference proteome</keyword>
<comment type="caution">
    <text evidence="1">The sequence shown here is derived from an EMBL/GenBank/DDBJ whole genome shotgun (WGS) entry which is preliminary data.</text>
</comment>
<dbReference type="EMBL" id="MU032344">
    <property type="protein sequence ID" value="KAF3771219.1"/>
    <property type="molecule type" value="Genomic_DNA"/>
</dbReference>
<dbReference type="GeneID" id="63840118"/>
<gene>
    <name evidence="1" type="ORF">M406DRAFT_354738</name>
</gene>
<dbReference type="Proteomes" id="UP000803844">
    <property type="component" value="Unassembled WGS sequence"/>
</dbReference>
<protein>
    <submittedName>
        <fullName evidence="1">Uncharacterized protein</fullName>
    </submittedName>
</protein>
<dbReference type="RefSeq" id="XP_040782180.1">
    <property type="nucleotide sequence ID" value="XM_040922989.1"/>
</dbReference>
<proteinExistence type="predicted"/>
<dbReference type="AlphaFoldDB" id="A0A9P4YCX5"/>